<keyword evidence="8" id="KW-0873">Pyrrolidone carboxylic acid</keyword>
<dbReference type="PRINTS" id="PR01541">
    <property type="entry name" value="GONADOLIBRNI"/>
</dbReference>
<evidence type="ECO:0000256" key="5">
    <source>
        <dbReference type="ARBA" id="ARBA00022685"/>
    </source>
</evidence>
<evidence type="ECO:0000256" key="1">
    <source>
        <dbReference type="ARBA" id="ARBA00004613"/>
    </source>
</evidence>
<evidence type="ECO:0000256" key="9">
    <source>
        <dbReference type="ARBA" id="ARBA00029761"/>
    </source>
</evidence>
<evidence type="ECO:0000256" key="3">
    <source>
        <dbReference type="ARBA" id="ARBA00015101"/>
    </source>
</evidence>
<evidence type="ECO:0000256" key="6">
    <source>
        <dbReference type="ARBA" id="ARBA00022702"/>
    </source>
</evidence>
<comment type="caution">
    <text evidence="12">The sequence shown here is derived from an EMBL/GenBank/DDBJ whole genome shotgun (WGS) entry which is preliminary data.</text>
</comment>
<protein>
    <recommendedName>
        <fullName evidence="3">Progonadoliberin-1</fullName>
    </recommendedName>
    <alternativeName>
        <fullName evidence="9">Progonadoliberin I</fullName>
    </alternativeName>
</protein>
<organism evidence="12 13">
    <name type="scientific">Sakesphorus luctuosus</name>
    <dbReference type="NCBI Taxonomy" id="419690"/>
    <lineage>
        <taxon>Eukaryota</taxon>
        <taxon>Metazoa</taxon>
        <taxon>Chordata</taxon>
        <taxon>Craniata</taxon>
        <taxon>Vertebrata</taxon>
        <taxon>Euteleostomi</taxon>
        <taxon>Archelosauria</taxon>
        <taxon>Archosauria</taxon>
        <taxon>Dinosauria</taxon>
        <taxon>Saurischia</taxon>
        <taxon>Theropoda</taxon>
        <taxon>Coelurosauria</taxon>
        <taxon>Aves</taxon>
        <taxon>Neognathae</taxon>
        <taxon>Neoaves</taxon>
        <taxon>Telluraves</taxon>
        <taxon>Australaves</taxon>
        <taxon>Passeriformes</taxon>
        <taxon>Thamnophilidae</taxon>
        <taxon>Sakesphorus</taxon>
    </lineage>
</organism>
<name>A0A7K8YIK5_9PASS</name>
<dbReference type="PANTHER" id="PTHR10522:SF0">
    <property type="entry name" value="PROGONADOLIBERIN-1"/>
    <property type="match status" value="1"/>
</dbReference>
<feature type="non-terminal residue" evidence="12">
    <location>
        <position position="1"/>
    </location>
</feature>
<comment type="subcellular location">
    <subcellularLocation>
        <location evidence="1">Secreted</location>
    </subcellularLocation>
</comment>
<evidence type="ECO:0000313" key="12">
    <source>
        <dbReference type="EMBL" id="NXG03108.1"/>
    </source>
</evidence>
<evidence type="ECO:0000256" key="11">
    <source>
        <dbReference type="SAM" id="SignalP"/>
    </source>
</evidence>
<dbReference type="GO" id="GO:0031530">
    <property type="term" value="F:gonadotropin-releasing hormone receptor binding"/>
    <property type="evidence" value="ECO:0007669"/>
    <property type="project" value="TreeGrafter"/>
</dbReference>
<evidence type="ECO:0000256" key="2">
    <source>
        <dbReference type="ARBA" id="ARBA00010968"/>
    </source>
</evidence>
<dbReference type="InterPro" id="IPR004079">
    <property type="entry name" value="Gonadoliberin_I_precursor"/>
</dbReference>
<sequence>MEKSRKTFASVLLLVLCVGMCLAQHWSFGLQPGGKRSTKDLLGPFQEMVKEVEEPGQEQQPQCPRSAKHSGLRDLQETLVS</sequence>
<keyword evidence="13" id="KW-1185">Reference proteome</keyword>
<dbReference type="PROSITE" id="PS00473">
    <property type="entry name" value="GNRH"/>
    <property type="match status" value="1"/>
</dbReference>
<keyword evidence="11" id="KW-0732">Signal</keyword>
<dbReference type="Proteomes" id="UP000558958">
    <property type="component" value="Unassembled WGS sequence"/>
</dbReference>
<gene>
    <name evidence="12" type="primary">Gnrh1</name>
    <name evidence="12" type="ORF">SAKLUC_R05708</name>
</gene>
<feature type="non-terminal residue" evidence="12">
    <location>
        <position position="81"/>
    </location>
</feature>
<feature type="compositionally biased region" description="Basic and acidic residues" evidence="10">
    <location>
        <begin position="71"/>
        <end position="81"/>
    </location>
</feature>
<dbReference type="EMBL" id="VWZD01004163">
    <property type="protein sequence ID" value="NXG03108.1"/>
    <property type="molecule type" value="Genomic_DNA"/>
</dbReference>
<keyword evidence="7" id="KW-0027">Amidation</keyword>
<dbReference type="PANTHER" id="PTHR10522">
    <property type="entry name" value="GONADOLIBERIN"/>
    <property type="match status" value="1"/>
</dbReference>
<keyword evidence="5" id="KW-0165">Cleavage on pair of basic residues</keyword>
<proteinExistence type="inferred from homology"/>
<evidence type="ECO:0000256" key="8">
    <source>
        <dbReference type="ARBA" id="ARBA00023283"/>
    </source>
</evidence>
<dbReference type="GO" id="GO:0005183">
    <property type="term" value="F:gonadotropin hormone-releasing hormone activity"/>
    <property type="evidence" value="ECO:0007669"/>
    <property type="project" value="InterPro"/>
</dbReference>
<feature type="signal peptide" evidence="11">
    <location>
        <begin position="1"/>
        <end position="23"/>
    </location>
</feature>
<dbReference type="AlphaFoldDB" id="A0A7K8YIK5"/>
<evidence type="ECO:0000256" key="10">
    <source>
        <dbReference type="SAM" id="MobiDB-lite"/>
    </source>
</evidence>
<feature type="region of interest" description="Disordered" evidence="10">
    <location>
        <begin position="52"/>
        <end position="81"/>
    </location>
</feature>
<evidence type="ECO:0000313" key="13">
    <source>
        <dbReference type="Proteomes" id="UP000558958"/>
    </source>
</evidence>
<dbReference type="InterPro" id="IPR019792">
    <property type="entry name" value="Gonadoliberin"/>
</dbReference>
<evidence type="ECO:0000256" key="4">
    <source>
        <dbReference type="ARBA" id="ARBA00022525"/>
    </source>
</evidence>
<feature type="chain" id="PRO_5029533018" description="Progonadoliberin-1" evidence="11">
    <location>
        <begin position="24"/>
        <end position="81"/>
    </location>
</feature>
<accession>A0A7K8YIK5</accession>
<comment type="similarity">
    <text evidence="2">Belongs to the GnRH family.</text>
</comment>
<keyword evidence="6" id="KW-0372">Hormone</keyword>
<dbReference type="GO" id="GO:0005615">
    <property type="term" value="C:extracellular space"/>
    <property type="evidence" value="ECO:0007669"/>
    <property type="project" value="TreeGrafter"/>
</dbReference>
<evidence type="ECO:0000256" key="7">
    <source>
        <dbReference type="ARBA" id="ARBA00022815"/>
    </source>
</evidence>
<reference evidence="12 13" key="1">
    <citation type="submission" date="2019-09" db="EMBL/GenBank/DDBJ databases">
        <title>Bird 10,000 Genomes (B10K) Project - Family phase.</title>
        <authorList>
            <person name="Zhang G."/>
        </authorList>
    </citation>
    <scope>NUCLEOTIDE SEQUENCE [LARGE SCALE GENOMIC DNA]</scope>
    <source>
        <strain evidence="12">B10K-DU-001-06</strain>
        <tissue evidence="12">Muscle</tissue>
    </source>
</reference>
<keyword evidence="4" id="KW-0964">Secreted</keyword>
<dbReference type="InterPro" id="IPR002012">
    <property type="entry name" value="GnRH"/>
</dbReference>